<dbReference type="InterPro" id="IPR032330">
    <property type="entry name" value="EF-G-binding_C"/>
</dbReference>
<dbReference type="RefSeq" id="WP_336497793.1">
    <property type="nucleotide sequence ID" value="NZ_JBAWSY010000007.1"/>
</dbReference>
<evidence type="ECO:0000313" key="3">
    <source>
        <dbReference type="EMBL" id="MEI4770239.1"/>
    </source>
</evidence>
<accession>A0ABU8F5D9</accession>
<dbReference type="InterPro" id="IPR010841">
    <property type="entry name" value="EF-G-binding_N"/>
</dbReference>
<gene>
    <name evidence="3" type="ORF">WAX74_11395</name>
</gene>
<proteinExistence type="predicted"/>
<dbReference type="Proteomes" id="UP001364890">
    <property type="component" value="Unassembled WGS sequence"/>
</dbReference>
<dbReference type="Gene3D" id="1.20.1280.250">
    <property type="match status" value="1"/>
</dbReference>
<feature type="domain" description="Elongation factor G-binding protein N-terminal" evidence="1">
    <location>
        <begin position="4"/>
        <end position="86"/>
    </location>
</feature>
<evidence type="ECO:0000313" key="4">
    <source>
        <dbReference type="Proteomes" id="UP001364890"/>
    </source>
</evidence>
<name>A0ABU8F5D9_9BACI</name>
<protein>
    <submittedName>
        <fullName evidence="3">FusB/FusC family EF-G-binding protein</fullName>
    </submittedName>
</protein>
<dbReference type="CDD" id="cd16342">
    <property type="entry name" value="FusC_FusB"/>
    <property type="match status" value="1"/>
</dbReference>
<dbReference type="Pfam" id="PF07299">
    <property type="entry name" value="EF-G-binding_N"/>
    <property type="match status" value="1"/>
</dbReference>
<evidence type="ECO:0000259" key="1">
    <source>
        <dbReference type="Pfam" id="PF07299"/>
    </source>
</evidence>
<sequence>MNPFIRSDQYNFIKNQTQALINGHATVNDQAVLKALKSLTIEKVLGLFEELNEEQKQLLNPIVDVKEKADVERFLEQTKPYIVPFKEIKEQTIKKLFPKAKKLKIPLLEEVDFKEISYLGWLDKGSNKKFLIVEHNGKLVGISGGYKNSNKKGICALCNRFEEIGMFTSAVKGATQDAYIKRGNYICQDSHKCNQNIVSDDKLNEFVELIMGF</sequence>
<dbReference type="EMBL" id="JBAWSY010000007">
    <property type="protein sequence ID" value="MEI4770239.1"/>
    <property type="molecule type" value="Genomic_DNA"/>
</dbReference>
<organism evidence="3 4">
    <name type="scientific">Psychrobacillus mangrovi</name>
    <dbReference type="NCBI Taxonomy" id="3117745"/>
    <lineage>
        <taxon>Bacteria</taxon>
        <taxon>Bacillati</taxon>
        <taxon>Bacillota</taxon>
        <taxon>Bacilli</taxon>
        <taxon>Bacillales</taxon>
        <taxon>Bacillaceae</taxon>
        <taxon>Psychrobacillus</taxon>
    </lineage>
</organism>
<dbReference type="Pfam" id="PF16571">
    <property type="entry name" value="FBP_C"/>
    <property type="match status" value="1"/>
</dbReference>
<dbReference type="InterPro" id="IPR038344">
    <property type="entry name" value="EF-G_N_sf"/>
</dbReference>
<reference evidence="3 4" key="1">
    <citation type="submission" date="2024-01" db="EMBL/GenBank/DDBJ databases">
        <title>Seven novel Bacillus-like species.</title>
        <authorList>
            <person name="Liu G."/>
        </authorList>
    </citation>
    <scope>NUCLEOTIDE SEQUENCE [LARGE SCALE GENOMIC DNA]</scope>
    <source>
        <strain evidence="3 4">FJAT-51614</strain>
    </source>
</reference>
<comment type="caution">
    <text evidence="3">The sequence shown here is derived from an EMBL/GenBank/DDBJ whole genome shotgun (WGS) entry which is preliminary data.</text>
</comment>
<evidence type="ECO:0000259" key="2">
    <source>
        <dbReference type="Pfam" id="PF16571"/>
    </source>
</evidence>
<feature type="domain" description="Elongation factor G-binding protein C-terminal treble-clef zinc-finger" evidence="2">
    <location>
        <begin position="99"/>
        <end position="201"/>
    </location>
</feature>
<keyword evidence="4" id="KW-1185">Reference proteome</keyword>